<accession>A0A8J9YLK4</accession>
<protein>
    <recommendedName>
        <fullName evidence="2">C2H2-type domain-containing protein</fullName>
    </recommendedName>
</protein>
<dbReference type="InterPro" id="IPR013087">
    <property type="entry name" value="Znf_C2H2_type"/>
</dbReference>
<feature type="domain" description="C2H2-type" evidence="2">
    <location>
        <begin position="598"/>
        <end position="620"/>
    </location>
</feature>
<feature type="region of interest" description="Disordered" evidence="1">
    <location>
        <begin position="118"/>
        <end position="141"/>
    </location>
</feature>
<dbReference type="AlphaFoldDB" id="A0A8J9YLK4"/>
<feature type="region of interest" description="Disordered" evidence="1">
    <location>
        <begin position="27"/>
        <end position="46"/>
    </location>
</feature>
<reference evidence="3" key="1">
    <citation type="submission" date="2021-12" db="EMBL/GenBank/DDBJ databases">
        <authorList>
            <person name="Martin H S."/>
        </authorList>
    </citation>
    <scope>NUCLEOTIDE SEQUENCE</scope>
</reference>
<sequence>MSLKNGKPEKKKPRAMPVEAIVTRYKSKQKQLEKDQQSTTSSIVDVKNQKSCKKIVQKAKKVQKKHVVKTVEEDEKRELYPNKVKRKIGNKKIVLLPKNHFKLIGAIKGCNKRKLCRPRKEIPYQKRQRHNSNSSNESKIKQKDISIIDMVKVMEDSKSLDDEDLLEILTCPSPVWWEDPPDGYIEEAIFSRPQPKFVQKSVKSQILEEQKKEEERTKIVSKVDLSNQKIDSEMKMPSITINVENRDKTFINKRSKLETLLGNIKNKASNTKVSDTKDNLIKKTKHFKKIQNLKNKTGKFLNKRTKSINKSQNGKNKIDSNVLRNNLEISQSDGSKDGNEKDNKNDTEIKVKSENKKRNSDSFNLSDFEDDVLNNLENIDIPIEKLDDDKNFTLNMKKEEKDENLRRNSIESNLSEKNMTAEYLDMSVFDDDIMETKMEDSPISIVKIEKNTAECENFESVNNKKEKKNNSNSKSFESEHVTVYKIINNELNNEVNKLKIILAKDDTKIAQNIDKSKENNGKINNYYKQCKKIKLNNKNVSELTKTDVTPMEVQEKSILISESDAVRYCFICSSIFDKESCDYCEKKGLKRKKMVFSCDVCGLKVNTKQEMIKHLEEHIHNIIQ</sequence>
<name>A0A8J9YLK4_9NEOP</name>
<evidence type="ECO:0000256" key="1">
    <source>
        <dbReference type="SAM" id="MobiDB-lite"/>
    </source>
</evidence>
<evidence type="ECO:0000259" key="2">
    <source>
        <dbReference type="PROSITE" id="PS00028"/>
    </source>
</evidence>
<gene>
    <name evidence="3" type="ORF">BINO364_LOCUS16051</name>
</gene>
<organism evidence="3 4">
    <name type="scientific">Brenthis ino</name>
    <name type="common">lesser marbled fritillary</name>
    <dbReference type="NCBI Taxonomy" id="405034"/>
    <lineage>
        <taxon>Eukaryota</taxon>
        <taxon>Metazoa</taxon>
        <taxon>Ecdysozoa</taxon>
        <taxon>Arthropoda</taxon>
        <taxon>Hexapoda</taxon>
        <taxon>Insecta</taxon>
        <taxon>Pterygota</taxon>
        <taxon>Neoptera</taxon>
        <taxon>Endopterygota</taxon>
        <taxon>Lepidoptera</taxon>
        <taxon>Glossata</taxon>
        <taxon>Ditrysia</taxon>
        <taxon>Papilionoidea</taxon>
        <taxon>Nymphalidae</taxon>
        <taxon>Heliconiinae</taxon>
        <taxon>Argynnini</taxon>
        <taxon>Brenthis</taxon>
    </lineage>
</organism>
<evidence type="ECO:0000313" key="3">
    <source>
        <dbReference type="EMBL" id="CAH0731145.1"/>
    </source>
</evidence>
<feature type="compositionally biased region" description="Basic and acidic residues" evidence="1">
    <location>
        <begin position="334"/>
        <end position="360"/>
    </location>
</feature>
<dbReference type="OrthoDB" id="6932441at2759"/>
<dbReference type="EMBL" id="OV170229">
    <property type="protein sequence ID" value="CAH0731145.1"/>
    <property type="molecule type" value="Genomic_DNA"/>
</dbReference>
<keyword evidence="4" id="KW-1185">Reference proteome</keyword>
<proteinExistence type="predicted"/>
<feature type="non-terminal residue" evidence="3">
    <location>
        <position position="624"/>
    </location>
</feature>
<feature type="region of interest" description="Disordered" evidence="1">
    <location>
        <begin position="329"/>
        <end position="365"/>
    </location>
</feature>
<evidence type="ECO:0000313" key="4">
    <source>
        <dbReference type="Proteomes" id="UP000838878"/>
    </source>
</evidence>
<dbReference type="PROSITE" id="PS00028">
    <property type="entry name" value="ZINC_FINGER_C2H2_1"/>
    <property type="match status" value="1"/>
</dbReference>
<dbReference type="Proteomes" id="UP000838878">
    <property type="component" value="Chromosome 9"/>
</dbReference>